<feature type="domain" description="SAM-dependent MTase RsmB/NOP-type" evidence="5">
    <location>
        <begin position="163"/>
        <end position="457"/>
    </location>
</feature>
<keyword evidence="3" id="KW-0949">S-adenosyl-L-methionine</keyword>
<organism evidence="6">
    <name type="scientific">hydrothermal vent metagenome</name>
    <dbReference type="NCBI Taxonomy" id="652676"/>
    <lineage>
        <taxon>unclassified sequences</taxon>
        <taxon>metagenomes</taxon>
        <taxon>ecological metagenomes</taxon>
    </lineage>
</organism>
<dbReference type="InterPro" id="IPR049560">
    <property type="entry name" value="MeTrfase_RsmB-F_NOP2_cat"/>
</dbReference>
<evidence type="ECO:0000259" key="5">
    <source>
        <dbReference type="PROSITE" id="PS51686"/>
    </source>
</evidence>
<dbReference type="PRINTS" id="PR02008">
    <property type="entry name" value="RCMTFAMILY"/>
</dbReference>
<dbReference type="InterPro" id="IPR035926">
    <property type="entry name" value="NusB-like_sf"/>
</dbReference>
<keyword evidence="2 6" id="KW-0808">Transferase</keyword>
<evidence type="ECO:0000256" key="1">
    <source>
        <dbReference type="ARBA" id="ARBA00022603"/>
    </source>
</evidence>
<dbReference type="CDD" id="cd02440">
    <property type="entry name" value="AdoMet_MTases"/>
    <property type="match status" value="1"/>
</dbReference>
<sequence>MTKQHSDIVDATEMPTGKNRVGFEARRLAARLLGLVVDEGHSLAALCDNASGNAGYRALITKDRAMVRAILTTCLRNRGAILTVMKKVMDRPEPKRARDLTHNLHVAAAQILFMELPDSAAVNLAVAAIAANRNTQRFKGFANAVLRRIGREKEELLKNTVPTAPVMPQWLQRQVRTDFGRENLEAMEAMILLEPYLDISLNGAHSSENWETKLEATKLVTGSLRLTTDTPVHKLEGYKRGAWWVQNAAAAIPAKLLGDVSGLEVADLCAAPGGKSAQLASNGANVTMVDNSETRLARLVENFERLELEGNVVCANLLDWKPAKQFDCVLLDAPCSSTGTLRRHPDVMWSKSPEEVKKLAKLQRQMLKKAIELTRPGGRIIFATCSLAKAEGEDVFSQMLKDNKQVKALPVLPQELGGLSGIINGQGAVRCLPNHMALDPKRLGGLDGFFAGRLERL</sequence>
<dbReference type="GO" id="GO:0008173">
    <property type="term" value="F:RNA methyltransferase activity"/>
    <property type="evidence" value="ECO:0007669"/>
    <property type="project" value="InterPro"/>
</dbReference>
<dbReference type="Pfam" id="PF01029">
    <property type="entry name" value="NusB"/>
    <property type="match status" value="1"/>
</dbReference>
<accession>A0A3B1BS30</accession>
<reference evidence="6" key="1">
    <citation type="submission" date="2018-06" db="EMBL/GenBank/DDBJ databases">
        <authorList>
            <person name="Zhirakovskaya E."/>
        </authorList>
    </citation>
    <scope>NUCLEOTIDE SEQUENCE</scope>
</reference>
<dbReference type="PANTHER" id="PTHR22807:SF61">
    <property type="entry name" value="NOL1_NOP2_SUN FAMILY PROTEIN _ ANTITERMINATION NUSB DOMAIN-CONTAINING PROTEIN"/>
    <property type="match status" value="1"/>
</dbReference>
<keyword evidence="4" id="KW-0694">RNA-binding</keyword>
<dbReference type="PROSITE" id="PS51686">
    <property type="entry name" value="SAM_MT_RSMB_NOP"/>
    <property type="match status" value="1"/>
</dbReference>
<evidence type="ECO:0000256" key="2">
    <source>
        <dbReference type="ARBA" id="ARBA00022679"/>
    </source>
</evidence>
<dbReference type="Pfam" id="PF01189">
    <property type="entry name" value="Methyltr_RsmB-F"/>
    <property type="match status" value="1"/>
</dbReference>
<dbReference type="SUPFAM" id="SSF53335">
    <property type="entry name" value="S-adenosyl-L-methionine-dependent methyltransferases"/>
    <property type="match status" value="1"/>
</dbReference>
<dbReference type="SUPFAM" id="SSF48013">
    <property type="entry name" value="NusB-like"/>
    <property type="match status" value="1"/>
</dbReference>
<protein>
    <submittedName>
        <fullName evidence="6">16S rRNA (Cytosine(967)-C(5))-methyltransferase</fullName>
        <ecNumber evidence="6">2.1.1.176</ecNumber>
    </submittedName>
</protein>
<evidence type="ECO:0000256" key="4">
    <source>
        <dbReference type="ARBA" id="ARBA00022884"/>
    </source>
</evidence>
<dbReference type="InterPro" id="IPR006027">
    <property type="entry name" value="NusB_RsmB_TIM44"/>
</dbReference>
<evidence type="ECO:0000256" key="3">
    <source>
        <dbReference type="ARBA" id="ARBA00022691"/>
    </source>
</evidence>
<dbReference type="GO" id="GO:0003723">
    <property type="term" value="F:RNA binding"/>
    <property type="evidence" value="ECO:0007669"/>
    <property type="project" value="UniProtKB-KW"/>
</dbReference>
<proteinExistence type="predicted"/>
<dbReference type="InterPro" id="IPR023267">
    <property type="entry name" value="RCMT"/>
</dbReference>
<dbReference type="GO" id="GO:0006355">
    <property type="term" value="P:regulation of DNA-templated transcription"/>
    <property type="evidence" value="ECO:0007669"/>
    <property type="project" value="InterPro"/>
</dbReference>
<dbReference type="PANTHER" id="PTHR22807">
    <property type="entry name" value="NOP2 YEAST -RELATED NOL1/NOP2/FMU SUN DOMAIN-CONTAINING"/>
    <property type="match status" value="1"/>
</dbReference>
<dbReference type="InterPro" id="IPR029063">
    <property type="entry name" value="SAM-dependent_MTases_sf"/>
</dbReference>
<dbReference type="EC" id="2.1.1.176" evidence="6"/>
<keyword evidence="1 6" id="KW-0489">Methyltransferase</keyword>
<dbReference type="EMBL" id="UOFW01000208">
    <property type="protein sequence ID" value="VAX07487.1"/>
    <property type="molecule type" value="Genomic_DNA"/>
</dbReference>
<dbReference type="AlphaFoldDB" id="A0A3B1BS30"/>
<dbReference type="Gene3D" id="1.10.940.10">
    <property type="entry name" value="NusB-like"/>
    <property type="match status" value="1"/>
</dbReference>
<dbReference type="InterPro" id="IPR001678">
    <property type="entry name" value="MeTrfase_RsmB-F_NOP2_dom"/>
</dbReference>
<dbReference type="GO" id="GO:0001510">
    <property type="term" value="P:RNA methylation"/>
    <property type="evidence" value="ECO:0007669"/>
    <property type="project" value="InterPro"/>
</dbReference>
<dbReference type="Gene3D" id="3.40.50.150">
    <property type="entry name" value="Vaccinia Virus protein VP39"/>
    <property type="match status" value="1"/>
</dbReference>
<name>A0A3B1BS30_9ZZZZ</name>
<gene>
    <name evidence="6" type="ORF">MNBD_ALPHA03-317</name>
</gene>
<evidence type="ECO:0000313" key="6">
    <source>
        <dbReference type="EMBL" id="VAX07487.1"/>
    </source>
</evidence>